<dbReference type="PROSITE" id="PS51819">
    <property type="entry name" value="VOC"/>
    <property type="match status" value="1"/>
</dbReference>
<evidence type="ECO:0000313" key="3">
    <source>
        <dbReference type="EMBL" id="RKF24855.1"/>
    </source>
</evidence>
<sequence>MPRLDGRNHINLTVVDLDRSTDFYRAVFEMVVVNDVTPPGSGFRFRTLLHPASFASVVLGSVEDAAAPPDGGAERFDERRPGLHHLAYHVPERGDLDEWVAHLDAIGVPHSGITTSKHEAGSQIWLRDPDNIWLEFYWVNRDFFVDRLRQVWRRERRAVRT</sequence>
<dbReference type="InterPro" id="IPR004360">
    <property type="entry name" value="Glyas_Fos-R_dOase_dom"/>
</dbReference>
<reference evidence="3 5" key="1">
    <citation type="journal article" date="2018" name="Int. J. Syst. Evol. Microbiol.">
        <title>Micromonospora globbae sp. nov., an endophytic actinomycete isolated from roots of Globba winitii C. H. Wright.</title>
        <authorList>
            <person name="Kuncharoen N."/>
            <person name="Pittayakhajonwut P."/>
            <person name="Tanasupawat S."/>
        </authorList>
    </citation>
    <scope>NUCLEOTIDE SEQUENCE [LARGE SCALE GENOMIC DNA]</scope>
    <source>
        <strain evidence="3 5">WPS1-2</strain>
    </source>
</reference>
<accession>A0A420EVS9</accession>
<dbReference type="PANTHER" id="PTHR36113">
    <property type="entry name" value="LYASE, PUTATIVE-RELATED-RELATED"/>
    <property type="match status" value="1"/>
</dbReference>
<dbReference type="Proteomes" id="UP001432190">
    <property type="component" value="Chromosome"/>
</dbReference>
<dbReference type="OrthoDB" id="115162at2"/>
<evidence type="ECO:0000313" key="6">
    <source>
        <dbReference type="Proteomes" id="UP001432190"/>
    </source>
</evidence>
<proteinExistence type="predicted"/>
<name>A0A420EVS9_9ACTN</name>
<gene>
    <name evidence="3" type="ORF">D7I43_23680</name>
    <name evidence="4" type="ORF">OG994_08200</name>
</gene>
<dbReference type="InterPro" id="IPR037523">
    <property type="entry name" value="VOC_core"/>
</dbReference>
<evidence type="ECO:0000259" key="2">
    <source>
        <dbReference type="PROSITE" id="PS51819"/>
    </source>
</evidence>
<feature type="domain" description="VOC" evidence="2">
    <location>
        <begin position="6"/>
        <end position="139"/>
    </location>
</feature>
<dbReference type="PANTHER" id="PTHR36113:SF6">
    <property type="entry name" value="FOSFOMYCIN RESISTANCE PROTEIN FOSX"/>
    <property type="match status" value="1"/>
</dbReference>
<dbReference type="Proteomes" id="UP000285744">
    <property type="component" value="Unassembled WGS sequence"/>
</dbReference>
<dbReference type="AlphaFoldDB" id="A0A420EVS9"/>
<evidence type="ECO:0000256" key="1">
    <source>
        <dbReference type="ARBA" id="ARBA00022723"/>
    </source>
</evidence>
<dbReference type="Gene3D" id="3.10.180.10">
    <property type="entry name" value="2,3-Dihydroxybiphenyl 1,2-Dioxygenase, domain 1"/>
    <property type="match status" value="1"/>
</dbReference>
<dbReference type="GO" id="GO:0046872">
    <property type="term" value="F:metal ion binding"/>
    <property type="evidence" value="ECO:0007669"/>
    <property type="project" value="UniProtKB-KW"/>
</dbReference>
<evidence type="ECO:0000313" key="5">
    <source>
        <dbReference type="Proteomes" id="UP000285744"/>
    </source>
</evidence>
<keyword evidence="1" id="KW-0479">Metal-binding</keyword>
<organism evidence="3 5">
    <name type="scientific">Micromonospora globbae</name>
    <dbReference type="NCBI Taxonomy" id="1894969"/>
    <lineage>
        <taxon>Bacteria</taxon>
        <taxon>Bacillati</taxon>
        <taxon>Actinomycetota</taxon>
        <taxon>Actinomycetes</taxon>
        <taxon>Micromonosporales</taxon>
        <taxon>Micromonosporaceae</taxon>
        <taxon>Micromonospora</taxon>
    </lineage>
</organism>
<dbReference type="Pfam" id="PF00903">
    <property type="entry name" value="Glyoxalase"/>
    <property type="match status" value="1"/>
</dbReference>
<dbReference type="SUPFAM" id="SSF54593">
    <property type="entry name" value="Glyoxalase/Bleomycin resistance protein/Dihydroxybiphenyl dioxygenase"/>
    <property type="match status" value="1"/>
</dbReference>
<dbReference type="InterPro" id="IPR051332">
    <property type="entry name" value="Fosfomycin_Res_Enzymes"/>
</dbReference>
<dbReference type="RefSeq" id="WP_120330758.1">
    <property type="nucleotide sequence ID" value="NZ_CP108084.1"/>
</dbReference>
<keyword evidence="6" id="KW-1185">Reference proteome</keyword>
<reference evidence="4" key="2">
    <citation type="submission" date="2022-10" db="EMBL/GenBank/DDBJ databases">
        <title>The complete genomes of actinobacterial strains from the NBC collection.</title>
        <authorList>
            <person name="Joergensen T.S."/>
            <person name="Alvarez Arevalo M."/>
            <person name="Sterndorff E.B."/>
            <person name="Faurdal D."/>
            <person name="Vuksanovic O."/>
            <person name="Mourched A.-S."/>
            <person name="Charusanti P."/>
            <person name="Shaw S."/>
            <person name="Blin K."/>
            <person name="Weber T."/>
        </authorList>
    </citation>
    <scope>NUCLEOTIDE SEQUENCE</scope>
    <source>
        <strain evidence="4">NBC_00256</strain>
    </source>
</reference>
<dbReference type="EMBL" id="CP108084">
    <property type="protein sequence ID" value="WUP51469.1"/>
    <property type="molecule type" value="Genomic_DNA"/>
</dbReference>
<evidence type="ECO:0000313" key="4">
    <source>
        <dbReference type="EMBL" id="WUP51469.1"/>
    </source>
</evidence>
<protein>
    <submittedName>
        <fullName evidence="3">VOC family protein</fullName>
    </submittedName>
</protein>
<dbReference type="InterPro" id="IPR029068">
    <property type="entry name" value="Glyas_Bleomycin-R_OHBP_Dase"/>
</dbReference>
<dbReference type="EMBL" id="RAQQ01000019">
    <property type="protein sequence ID" value="RKF24855.1"/>
    <property type="molecule type" value="Genomic_DNA"/>
</dbReference>